<feature type="region of interest" description="Disordered" evidence="1">
    <location>
        <begin position="21"/>
        <end position="42"/>
    </location>
</feature>
<feature type="compositionally biased region" description="Low complexity" evidence="1">
    <location>
        <begin position="130"/>
        <end position="140"/>
    </location>
</feature>
<keyword evidence="4" id="KW-1185">Reference proteome</keyword>
<proteinExistence type="predicted"/>
<feature type="domain" description="UBC core" evidence="2">
    <location>
        <begin position="79"/>
        <end position="247"/>
    </location>
</feature>
<dbReference type="Pfam" id="PF00179">
    <property type="entry name" value="UQ_con"/>
    <property type="match status" value="1"/>
</dbReference>
<name>A0ABD3RAG1_9STRA</name>
<accession>A0ABD3RAG1</accession>
<comment type="caution">
    <text evidence="3">The sequence shown here is derived from an EMBL/GenBank/DDBJ whole genome shotgun (WGS) entry which is preliminary data.</text>
</comment>
<dbReference type="SMART" id="SM00212">
    <property type="entry name" value="UBCc"/>
    <property type="match status" value="1"/>
</dbReference>
<dbReference type="Proteomes" id="UP001530377">
    <property type="component" value="Unassembled WGS sequence"/>
</dbReference>
<evidence type="ECO:0000313" key="3">
    <source>
        <dbReference type="EMBL" id="KAL3809929.1"/>
    </source>
</evidence>
<gene>
    <name evidence="3" type="ORF">ACHAXA_004790</name>
</gene>
<dbReference type="AlphaFoldDB" id="A0ABD3RAG1"/>
<evidence type="ECO:0000259" key="2">
    <source>
        <dbReference type="PROSITE" id="PS50127"/>
    </source>
</evidence>
<dbReference type="InterPro" id="IPR000608">
    <property type="entry name" value="UBC"/>
</dbReference>
<protein>
    <recommendedName>
        <fullName evidence="2">UBC core domain-containing protein</fullName>
    </recommendedName>
</protein>
<feature type="region of interest" description="Disordered" evidence="1">
    <location>
        <begin position="112"/>
        <end position="140"/>
    </location>
</feature>
<evidence type="ECO:0000313" key="4">
    <source>
        <dbReference type="Proteomes" id="UP001530377"/>
    </source>
</evidence>
<dbReference type="SUPFAM" id="SSF54495">
    <property type="entry name" value="UBC-like"/>
    <property type="match status" value="1"/>
</dbReference>
<dbReference type="PANTHER" id="PTHR24068">
    <property type="entry name" value="UBIQUITIN-CONJUGATING ENZYME E2"/>
    <property type="match status" value="1"/>
</dbReference>
<dbReference type="EMBL" id="JALLPB020000364">
    <property type="protein sequence ID" value="KAL3809929.1"/>
    <property type="molecule type" value="Genomic_DNA"/>
</dbReference>
<reference evidence="3 4" key="1">
    <citation type="submission" date="2024-10" db="EMBL/GenBank/DDBJ databases">
        <title>Updated reference genomes for cyclostephanoid diatoms.</title>
        <authorList>
            <person name="Roberts W.R."/>
            <person name="Alverson A.J."/>
        </authorList>
    </citation>
    <scope>NUCLEOTIDE SEQUENCE [LARGE SCALE GENOMIC DNA]</scope>
    <source>
        <strain evidence="3 4">AJA228-03</strain>
    </source>
</reference>
<organism evidence="3 4">
    <name type="scientific">Cyclostephanos tholiformis</name>
    <dbReference type="NCBI Taxonomy" id="382380"/>
    <lineage>
        <taxon>Eukaryota</taxon>
        <taxon>Sar</taxon>
        <taxon>Stramenopiles</taxon>
        <taxon>Ochrophyta</taxon>
        <taxon>Bacillariophyta</taxon>
        <taxon>Coscinodiscophyceae</taxon>
        <taxon>Thalassiosirophycidae</taxon>
        <taxon>Stephanodiscales</taxon>
        <taxon>Stephanodiscaceae</taxon>
        <taxon>Cyclostephanos</taxon>
    </lineage>
</organism>
<dbReference type="PROSITE" id="PS50127">
    <property type="entry name" value="UBC_2"/>
    <property type="match status" value="1"/>
</dbReference>
<dbReference type="InterPro" id="IPR016135">
    <property type="entry name" value="UBQ-conjugating_enzyme/RWD"/>
</dbReference>
<evidence type="ECO:0000256" key="1">
    <source>
        <dbReference type="SAM" id="MobiDB-lite"/>
    </source>
</evidence>
<dbReference type="Gene3D" id="3.10.110.10">
    <property type="entry name" value="Ubiquitin Conjugating Enzyme"/>
    <property type="match status" value="1"/>
</dbReference>
<sequence>MASTKRLLKERASIARDPIPYVTFHDDDDDGDERMSDSSSSSTDINRWRFVLALDPNHDVLGDAVEIGVAANSPYCNIPASLSLSSSSSSSSRGGAVGVLLASVTRATKVSRKSTSSEVAAGGGGGGGQSSSSSSSSSSSEGGRSAYFAFQLDFPPNYPFKPPVITVLGPTYHPNIKQTTGEMCDSVLTGEGWGPTLNVRKICMRLRKFLCEPDPDHPLEDDIARLLVEQPGEYAKIAHKHALENATMAKAMDAMARGKQAK</sequence>